<dbReference type="CDD" id="cd01651">
    <property type="entry name" value="RT_G2_intron"/>
    <property type="match status" value="1"/>
</dbReference>
<dbReference type="InterPro" id="IPR049030">
    <property type="entry name" value="AI2M-like_HNH"/>
</dbReference>
<dbReference type="InterPro" id="IPR043502">
    <property type="entry name" value="DNA/RNA_pol_sf"/>
</dbReference>
<dbReference type="InterPro" id="IPR000477">
    <property type="entry name" value="RT_dom"/>
</dbReference>
<gene>
    <name evidence="3" type="ORF">ACM44_03895</name>
</gene>
<protein>
    <submittedName>
        <fullName evidence="3">Maturase</fullName>
    </submittedName>
</protein>
<evidence type="ECO:0000313" key="4">
    <source>
        <dbReference type="Proteomes" id="UP000035900"/>
    </source>
</evidence>
<dbReference type="InterPro" id="IPR051083">
    <property type="entry name" value="GrpII_Intron_Splice-Mob/Def"/>
</dbReference>
<organism evidence="3 4">
    <name type="scientific">Chryseobacterium koreense CCUG 49689</name>
    <dbReference type="NCBI Taxonomy" id="1304281"/>
    <lineage>
        <taxon>Bacteria</taxon>
        <taxon>Pseudomonadati</taxon>
        <taxon>Bacteroidota</taxon>
        <taxon>Flavobacteriia</taxon>
        <taxon>Flavobacteriales</taxon>
        <taxon>Weeksellaceae</taxon>
        <taxon>Chryseobacterium group</taxon>
        <taxon>Chryseobacterium</taxon>
    </lineage>
</organism>
<name>A0A0J7LT77_9FLAO</name>
<feature type="domain" description="Reverse transcriptase" evidence="2">
    <location>
        <begin position="69"/>
        <end position="363"/>
    </location>
</feature>
<accession>A0A0J7LT77</accession>
<dbReference type="InterPro" id="IPR003615">
    <property type="entry name" value="HNH_nuc"/>
</dbReference>
<dbReference type="PATRIC" id="fig|1304281.5.peg.839"/>
<dbReference type="PANTHER" id="PTHR34047:SF8">
    <property type="entry name" value="PROTEIN YKFC"/>
    <property type="match status" value="1"/>
</dbReference>
<dbReference type="PANTHER" id="PTHR34047">
    <property type="entry name" value="NUCLEAR INTRON MATURASE 1, MITOCHONDRIAL-RELATED"/>
    <property type="match status" value="1"/>
</dbReference>
<dbReference type="Pfam" id="PF01348">
    <property type="entry name" value="Intron_maturas2"/>
    <property type="match status" value="1"/>
</dbReference>
<dbReference type="RefSeq" id="WP_048498772.1">
    <property type="nucleotide sequence ID" value="NZ_LFNG01000004.1"/>
</dbReference>
<comment type="caution">
    <text evidence="3">The sequence shown here is derived from an EMBL/GenBank/DDBJ whole genome shotgun (WGS) entry which is preliminary data.</text>
</comment>
<dbReference type="PROSITE" id="PS50878">
    <property type="entry name" value="RT_POL"/>
    <property type="match status" value="1"/>
</dbReference>
<keyword evidence="4" id="KW-1185">Reference proteome</keyword>
<dbReference type="Pfam" id="PF21368">
    <property type="entry name" value="AI2M-like_HNH"/>
    <property type="match status" value="1"/>
</dbReference>
<dbReference type="EMBL" id="LFNG01000004">
    <property type="protein sequence ID" value="KMQ72160.1"/>
    <property type="molecule type" value="Genomic_DNA"/>
</dbReference>
<sequence length="603" mass="71264">MRNPERVLNSLMEHSKTSSYRFERLYRILFNEEMFYVAYQRIYAKEGNMTEGSDGQSIDNMSLSRIEKLIASLKDESYQPQPSRRIYIPKKNGKMRPLGIPAFDDKLVQEVIRMILEAIYEGRFEYTSHGFRPNRSCHTALAQIQKSFNGAKWFIEGDIKGFFDNISHDVLIGILKEHISDDRFIRLIRKFLNAGYIEDWKFNKTYSGTPQGGIVSPLLANIYLDRLDKYIKEYITKFDKGEKRRPSRVRMDFENARRRTVRKLRYVEDENEKAVLIQQIKAEDKERAMYPSSEEMDTDYKRLKYVRYADDFLIGIIGSKQDAKAVKEDIKNFLNEKLKVELSDEKTLITHTEDSAHFLGYEIFVRKSNAQRRDIAGRLRRTYGKRVYLKLSTETMRNKLLDYGVLEFRYPNGKEIWKPKSRSGLIFNDDLEILDRYNREIRGFYNYFSIANNCSELHNFRFIMEYSMYKTFAGKYKSSTRKINAKYRRNGKFTVRFTTKSGVVKERYFYDLGFKRKNPMTDAGFDILPYSIFDAGRTSLIDRLKAEKCEICGATEKLVMHHVRKLKNLEGKKSWERHMIARRRKTVAVCHSCHQKIHNGTLD</sequence>
<dbReference type="CDD" id="cd00085">
    <property type="entry name" value="HNHc"/>
    <property type="match status" value="1"/>
</dbReference>
<dbReference type="AlphaFoldDB" id="A0A0J7LT77"/>
<evidence type="ECO:0000256" key="1">
    <source>
        <dbReference type="ARBA" id="ARBA00034120"/>
    </source>
</evidence>
<dbReference type="GO" id="GO:0006397">
    <property type="term" value="P:mRNA processing"/>
    <property type="evidence" value="ECO:0007669"/>
    <property type="project" value="InterPro"/>
</dbReference>
<reference evidence="3 4" key="1">
    <citation type="journal article" date="2004" name="Int. J. Syst. Evol. Microbiol.">
        <title>Kaistella koreensis gen. nov., sp. nov., a novel member of the Chryseobacterium-Bergeyella-Riemerella branch.</title>
        <authorList>
            <person name="Kim M.K."/>
            <person name="Im W.T."/>
            <person name="Shin Y.K."/>
            <person name="Lim J.H."/>
            <person name="Kim S.H."/>
            <person name="Lee B.C."/>
            <person name="Park M.Y."/>
            <person name="Lee K.Y."/>
            <person name="Lee S.T."/>
        </authorList>
    </citation>
    <scope>NUCLEOTIDE SEQUENCE [LARGE SCALE GENOMIC DNA]</scope>
    <source>
        <strain evidence="3 4">CCUG 49689</strain>
    </source>
</reference>
<dbReference type="Pfam" id="PF00078">
    <property type="entry name" value="RVT_1"/>
    <property type="match status" value="2"/>
</dbReference>
<evidence type="ECO:0000259" key="2">
    <source>
        <dbReference type="PROSITE" id="PS50878"/>
    </source>
</evidence>
<dbReference type="Proteomes" id="UP000035900">
    <property type="component" value="Unassembled WGS sequence"/>
</dbReference>
<dbReference type="STRING" id="1304281.ACM44_03895"/>
<comment type="similarity">
    <text evidence="1">Belongs to the bacterial reverse transcriptase family.</text>
</comment>
<evidence type="ECO:0000313" key="3">
    <source>
        <dbReference type="EMBL" id="KMQ72160.1"/>
    </source>
</evidence>
<dbReference type="SUPFAM" id="SSF56672">
    <property type="entry name" value="DNA/RNA polymerases"/>
    <property type="match status" value="1"/>
</dbReference>
<dbReference type="InterPro" id="IPR024937">
    <property type="entry name" value="Domain_X"/>
</dbReference>
<dbReference type="OrthoDB" id="9780724at2"/>
<proteinExistence type="inferred from homology"/>